<dbReference type="PANTHER" id="PTHR30388:SF6">
    <property type="entry name" value="XANTHINE DEHYDROGENASE SUBUNIT A-RELATED"/>
    <property type="match status" value="1"/>
</dbReference>
<dbReference type="InterPro" id="IPR052698">
    <property type="entry name" value="MoCofactor_Util/Proc"/>
</dbReference>
<dbReference type="Proteomes" id="UP001155483">
    <property type="component" value="Unassembled WGS sequence"/>
</dbReference>
<evidence type="ECO:0000313" key="4">
    <source>
        <dbReference type="Proteomes" id="UP001155483"/>
    </source>
</evidence>
<dbReference type="AlphaFoldDB" id="A0A9X2XX98"/>
<keyword evidence="4" id="KW-1185">Reference proteome</keyword>
<dbReference type="InterPro" id="IPR003777">
    <property type="entry name" value="XdhC_CoxI"/>
</dbReference>
<dbReference type="Pfam" id="PF13478">
    <property type="entry name" value="XdhC_C"/>
    <property type="match status" value="1"/>
</dbReference>
<dbReference type="Pfam" id="PF02625">
    <property type="entry name" value="XdhC_CoxI"/>
    <property type="match status" value="1"/>
</dbReference>
<reference evidence="3" key="1">
    <citation type="submission" date="2022-09" db="EMBL/GenBank/DDBJ databases">
        <authorList>
            <person name="Yuan C."/>
            <person name="Ke Z."/>
        </authorList>
    </citation>
    <scope>NUCLEOTIDE SEQUENCE</scope>
    <source>
        <strain evidence="3">LB-8</strain>
    </source>
</reference>
<dbReference type="EMBL" id="JAOTIF010000012">
    <property type="protein sequence ID" value="MCU7550377.1"/>
    <property type="molecule type" value="Genomic_DNA"/>
</dbReference>
<name>A0A9X2XX98_9BACT</name>
<proteinExistence type="predicted"/>
<evidence type="ECO:0000259" key="2">
    <source>
        <dbReference type="Pfam" id="PF13478"/>
    </source>
</evidence>
<reference evidence="3" key="2">
    <citation type="submission" date="2023-04" db="EMBL/GenBank/DDBJ databases">
        <title>Paracnuella aquatica gen. nov., sp. nov., a member of the family Chitinophagaceae isolated from a hot spring.</title>
        <authorList>
            <person name="Wang C."/>
        </authorList>
    </citation>
    <scope>NUCLEOTIDE SEQUENCE</scope>
    <source>
        <strain evidence="3">LB-8</strain>
    </source>
</reference>
<feature type="domain" description="XdhC- CoxI" evidence="1">
    <location>
        <begin position="16"/>
        <end position="81"/>
    </location>
</feature>
<sequence>MKEINDIIKAYEEAQTRQKQTALATVVHVNGSSYRRPGARMLITEDGELTGAISGGCLEGDALRKSLLAIMEQKTKLVTYDTNDEDDAKMGLGLGCNGIIQVLIESIDPSNPNNPIQLLKKATAIRQNASLITLFSLQDKRAPQPGLCLLVTDDQYILGNAAFLKETQLEETLIANAKQVIALKKSAFKNYISQDQNITAFIEYIKPPVSLVIIGAGNDVLPLVNMSGIMGWQTTIIDGRPHYSSGERFPGSCQVLTTKPEGLLQQIPIDDQTAFVLMTHNYNYDLAMLRVLLQQDLAYIGMLGPKKKLTRMLDELRAEGQALTPLQLSIIHSPVGLDIGAETPEEIALSIMAEIKAVLARRYPFFLTEKNDVIHARSATLIEEIRLNSL</sequence>
<evidence type="ECO:0000313" key="3">
    <source>
        <dbReference type="EMBL" id="MCU7550377.1"/>
    </source>
</evidence>
<protein>
    <submittedName>
        <fullName evidence="3">XdhC family protein</fullName>
    </submittedName>
</protein>
<comment type="caution">
    <text evidence="3">The sequence shown here is derived from an EMBL/GenBank/DDBJ whole genome shotgun (WGS) entry which is preliminary data.</text>
</comment>
<accession>A0A9X2XX98</accession>
<organism evidence="3 4">
    <name type="scientific">Paraflavisolibacter caeni</name>
    <dbReference type="NCBI Taxonomy" id="2982496"/>
    <lineage>
        <taxon>Bacteria</taxon>
        <taxon>Pseudomonadati</taxon>
        <taxon>Bacteroidota</taxon>
        <taxon>Chitinophagia</taxon>
        <taxon>Chitinophagales</taxon>
        <taxon>Chitinophagaceae</taxon>
        <taxon>Paraflavisolibacter</taxon>
    </lineage>
</organism>
<evidence type="ECO:0000259" key="1">
    <source>
        <dbReference type="Pfam" id="PF02625"/>
    </source>
</evidence>
<dbReference type="Gene3D" id="3.40.50.720">
    <property type="entry name" value="NAD(P)-binding Rossmann-like Domain"/>
    <property type="match status" value="1"/>
</dbReference>
<dbReference type="RefSeq" id="WP_279297817.1">
    <property type="nucleotide sequence ID" value="NZ_JAOTIF010000012.1"/>
</dbReference>
<dbReference type="InterPro" id="IPR027051">
    <property type="entry name" value="XdhC_Rossmann_dom"/>
</dbReference>
<gene>
    <name evidence="3" type="ORF">OCK74_14745</name>
</gene>
<feature type="domain" description="XdhC Rossmann" evidence="2">
    <location>
        <begin position="211"/>
        <end position="355"/>
    </location>
</feature>
<dbReference type="PANTHER" id="PTHR30388">
    <property type="entry name" value="ALDEHYDE OXIDOREDUCTASE MOLYBDENUM COFACTOR ASSEMBLY PROTEIN"/>
    <property type="match status" value="1"/>
</dbReference>